<feature type="domain" description="PB1-like" evidence="2">
    <location>
        <begin position="230"/>
        <end position="326"/>
    </location>
</feature>
<dbReference type="EMBL" id="BQNB010013424">
    <property type="protein sequence ID" value="GJT15797.1"/>
    <property type="molecule type" value="Genomic_DNA"/>
</dbReference>
<dbReference type="InterPro" id="IPR058594">
    <property type="entry name" value="PB1-like_dom_pln"/>
</dbReference>
<keyword evidence="4" id="KW-1185">Reference proteome</keyword>
<dbReference type="PROSITE" id="PS51257">
    <property type="entry name" value="PROKAR_LIPOPROTEIN"/>
    <property type="match status" value="1"/>
</dbReference>
<reference evidence="3" key="1">
    <citation type="journal article" date="2022" name="Int. J. Mol. Sci.">
        <title>Draft Genome of Tanacetum Coccineum: Genomic Comparison of Closely Related Tanacetum-Family Plants.</title>
        <authorList>
            <person name="Yamashiro T."/>
            <person name="Shiraishi A."/>
            <person name="Nakayama K."/>
            <person name="Satake H."/>
        </authorList>
    </citation>
    <scope>NUCLEOTIDE SEQUENCE</scope>
</reference>
<sequence length="366" mass="41044">MANINRRADGAGAGGDGTGGAGAGGAGAGGAGACGDGASGAGAVVMELVLCFLCRWCRPVEAEVNGVLMVEPKQEKVEQYIRGLSKNIRVNVELVATRLRLIIAVPLAYQLMGHISKIKMMRFMKVEKRKGDEGDRVEEKESTVPRIIQKDDYDDVDDGNDPEDYDLTRIKASSSKRKRASRQTQRCERFDDGGRCVSVFQNKRSEHYFIAVQFEVLEVIDKGKKSKEQVFTVNQYHDGVFIPKPLRYIEGDVKQLTHVNFDCMIYQDLREIVKCLVHGLVKRLCYCQVGKPLTKSIKELKDGIHIDDFLLLGYENRLIVDLYVEHYDYGVLDFLLEEIDEPNNDSESSDEYCSSDESEDFDGFPK</sequence>
<protein>
    <recommendedName>
        <fullName evidence="2">PB1-like domain-containing protein</fullName>
    </recommendedName>
</protein>
<comment type="caution">
    <text evidence="3">The sequence shown here is derived from an EMBL/GenBank/DDBJ whole genome shotgun (WGS) entry which is preliminary data.</text>
</comment>
<proteinExistence type="predicted"/>
<feature type="region of interest" description="Disordered" evidence="1">
    <location>
        <begin position="342"/>
        <end position="366"/>
    </location>
</feature>
<evidence type="ECO:0000313" key="4">
    <source>
        <dbReference type="Proteomes" id="UP001151760"/>
    </source>
</evidence>
<accession>A0ABQ5BPM5</accession>
<evidence type="ECO:0000256" key="1">
    <source>
        <dbReference type="SAM" id="MobiDB-lite"/>
    </source>
</evidence>
<dbReference type="Proteomes" id="UP001151760">
    <property type="component" value="Unassembled WGS sequence"/>
</dbReference>
<reference evidence="3" key="2">
    <citation type="submission" date="2022-01" db="EMBL/GenBank/DDBJ databases">
        <authorList>
            <person name="Yamashiro T."/>
            <person name="Shiraishi A."/>
            <person name="Satake H."/>
            <person name="Nakayama K."/>
        </authorList>
    </citation>
    <scope>NUCLEOTIDE SEQUENCE</scope>
</reference>
<evidence type="ECO:0000259" key="2">
    <source>
        <dbReference type="Pfam" id="PF26130"/>
    </source>
</evidence>
<name>A0ABQ5BPM5_9ASTR</name>
<dbReference type="Pfam" id="PF26130">
    <property type="entry name" value="PB1-like"/>
    <property type="match status" value="1"/>
</dbReference>
<gene>
    <name evidence="3" type="ORF">Tco_0874503</name>
</gene>
<evidence type="ECO:0000313" key="3">
    <source>
        <dbReference type="EMBL" id="GJT15797.1"/>
    </source>
</evidence>
<organism evidence="3 4">
    <name type="scientific">Tanacetum coccineum</name>
    <dbReference type="NCBI Taxonomy" id="301880"/>
    <lineage>
        <taxon>Eukaryota</taxon>
        <taxon>Viridiplantae</taxon>
        <taxon>Streptophyta</taxon>
        <taxon>Embryophyta</taxon>
        <taxon>Tracheophyta</taxon>
        <taxon>Spermatophyta</taxon>
        <taxon>Magnoliopsida</taxon>
        <taxon>eudicotyledons</taxon>
        <taxon>Gunneridae</taxon>
        <taxon>Pentapetalae</taxon>
        <taxon>asterids</taxon>
        <taxon>campanulids</taxon>
        <taxon>Asterales</taxon>
        <taxon>Asteraceae</taxon>
        <taxon>Asteroideae</taxon>
        <taxon>Anthemideae</taxon>
        <taxon>Anthemidinae</taxon>
        <taxon>Tanacetum</taxon>
    </lineage>
</organism>